<evidence type="ECO:0000256" key="3">
    <source>
        <dbReference type="ARBA" id="ARBA00022448"/>
    </source>
</evidence>
<feature type="compositionally biased region" description="Polar residues" evidence="12">
    <location>
        <begin position="13"/>
        <end position="28"/>
    </location>
</feature>
<dbReference type="GO" id="GO:1990519">
    <property type="term" value="P:pyrimidine nucleotide import into mitochondrion"/>
    <property type="evidence" value="ECO:0007669"/>
    <property type="project" value="TreeGrafter"/>
</dbReference>
<dbReference type="GO" id="GO:0005743">
    <property type="term" value="C:mitochondrial inner membrane"/>
    <property type="evidence" value="ECO:0007669"/>
    <property type="project" value="UniProtKB-SubCell"/>
</dbReference>
<sequence length="410" mass="45566">MDSQKHSWKDSSYGHSQQKGYNSQNLDINTRFGSGRSNRWVDEHKQFEQTFFAPVEQKSSRLSVKSQNVHRSPQVSPQTVIPDKGGLIHFVAGGAAGCAATLVTCPIDVIKTRQQSSICATATSAKVNLMARTPKPFTAPIGNQLRGAHYVGVTHGSATHSTILHHCRYILKVEGARSFYKGLAPSLMGVVPSRAIYFYAYSGAKGYLQSNQGMRADSTLTHVVAATAGSFACTTATCPLWVVKTQQQLHRRLNNVSLSVFECCRRIWSTEGWRGFYRGLSASYAGIFETVIYFAIYERLKVNYLQQKNIDPNGLSVMSSFWELPGLMLLSSASKISATVLAYPHEVVRTRLREEAIQKKYSGFWQTVREVRLKEGSRALYAGMPAQLVRQVPNMAILMGVYEAIIYATR</sequence>
<dbReference type="GO" id="GO:0015218">
    <property type="term" value="F:pyrimidine nucleotide transmembrane transporter activity"/>
    <property type="evidence" value="ECO:0007669"/>
    <property type="project" value="InterPro"/>
</dbReference>
<reference evidence="14" key="1">
    <citation type="submission" date="2020-04" db="EMBL/GenBank/DDBJ databases">
        <authorList>
            <person name="Neveu A P."/>
        </authorList>
    </citation>
    <scope>NUCLEOTIDE SEQUENCE</scope>
    <source>
        <tissue evidence="14">Whole embryo</tissue>
    </source>
</reference>
<organism evidence="14">
    <name type="scientific">Phallusia mammillata</name>
    <dbReference type="NCBI Taxonomy" id="59560"/>
    <lineage>
        <taxon>Eukaryota</taxon>
        <taxon>Metazoa</taxon>
        <taxon>Chordata</taxon>
        <taxon>Tunicata</taxon>
        <taxon>Ascidiacea</taxon>
        <taxon>Phlebobranchia</taxon>
        <taxon>Ascidiidae</taxon>
        <taxon>Phallusia</taxon>
    </lineage>
</organism>
<dbReference type="Pfam" id="PF00153">
    <property type="entry name" value="Mito_carr"/>
    <property type="match status" value="4"/>
</dbReference>
<dbReference type="PANTHER" id="PTHR45829">
    <property type="entry name" value="MITOCHONDRIAL CARRIER PROTEIN RIM2"/>
    <property type="match status" value="1"/>
</dbReference>
<keyword evidence="8" id="KW-0496">Mitochondrion</keyword>
<keyword evidence="9 10" id="KW-0472">Membrane</keyword>
<comment type="similarity">
    <text evidence="2 11">Belongs to the mitochondrial carrier (TC 2.A.29) family.</text>
</comment>
<proteinExistence type="evidence at transcript level"/>
<feature type="transmembrane region" description="Helical" evidence="13">
    <location>
        <begin position="275"/>
        <end position="296"/>
    </location>
</feature>
<dbReference type="InterPro" id="IPR002067">
    <property type="entry name" value="MCP"/>
</dbReference>
<name>A0A6F9DT40_9ASCI</name>
<evidence type="ECO:0000256" key="11">
    <source>
        <dbReference type="RuleBase" id="RU000488"/>
    </source>
</evidence>
<dbReference type="InterPro" id="IPR023395">
    <property type="entry name" value="MCP_dom_sf"/>
</dbReference>
<evidence type="ECO:0000256" key="8">
    <source>
        <dbReference type="ARBA" id="ARBA00023128"/>
    </source>
</evidence>
<dbReference type="Gene3D" id="1.50.40.10">
    <property type="entry name" value="Mitochondrial carrier domain"/>
    <property type="match status" value="2"/>
</dbReference>
<evidence type="ECO:0000256" key="12">
    <source>
        <dbReference type="SAM" id="MobiDB-lite"/>
    </source>
</evidence>
<feature type="transmembrane region" description="Helical" evidence="13">
    <location>
        <begin position="178"/>
        <end position="200"/>
    </location>
</feature>
<evidence type="ECO:0000256" key="9">
    <source>
        <dbReference type="ARBA" id="ARBA00023136"/>
    </source>
</evidence>
<dbReference type="EMBL" id="LR790318">
    <property type="protein sequence ID" value="CAB3266180.1"/>
    <property type="molecule type" value="mRNA"/>
</dbReference>
<keyword evidence="3 11" id="KW-0813">Transport</keyword>
<keyword evidence="6" id="KW-0999">Mitochondrion inner membrane</keyword>
<protein>
    <submittedName>
        <fullName evidence="14">Solute carrier family 25 member 36</fullName>
    </submittedName>
</protein>
<dbReference type="InterPro" id="IPR049562">
    <property type="entry name" value="SLC25A33/36-like"/>
</dbReference>
<evidence type="ECO:0000256" key="1">
    <source>
        <dbReference type="ARBA" id="ARBA00004448"/>
    </source>
</evidence>
<feature type="region of interest" description="Disordered" evidence="12">
    <location>
        <begin position="1"/>
        <end position="28"/>
    </location>
</feature>
<accession>A0A6F9DT40</accession>
<comment type="subcellular location">
    <subcellularLocation>
        <location evidence="1">Mitochondrion inner membrane</location>
        <topology evidence="1">Multi-pass membrane protein</topology>
    </subcellularLocation>
</comment>
<dbReference type="SUPFAM" id="SSF103506">
    <property type="entry name" value="Mitochondrial carrier"/>
    <property type="match status" value="1"/>
</dbReference>
<evidence type="ECO:0000313" key="14">
    <source>
        <dbReference type="EMBL" id="CAB3266180.1"/>
    </source>
</evidence>
<feature type="repeat" description="Solcar" evidence="10">
    <location>
        <begin position="84"/>
        <end position="207"/>
    </location>
</feature>
<evidence type="ECO:0000256" key="6">
    <source>
        <dbReference type="ARBA" id="ARBA00022792"/>
    </source>
</evidence>
<evidence type="ECO:0000256" key="7">
    <source>
        <dbReference type="ARBA" id="ARBA00022989"/>
    </source>
</evidence>
<evidence type="ECO:0000256" key="2">
    <source>
        <dbReference type="ARBA" id="ARBA00006375"/>
    </source>
</evidence>
<keyword evidence="5" id="KW-0677">Repeat</keyword>
<dbReference type="PRINTS" id="PR00926">
    <property type="entry name" value="MITOCARRIER"/>
</dbReference>
<keyword evidence="7 13" id="KW-1133">Transmembrane helix</keyword>
<evidence type="ECO:0000256" key="13">
    <source>
        <dbReference type="SAM" id="Phobius"/>
    </source>
</evidence>
<feature type="repeat" description="Solcar" evidence="10">
    <location>
        <begin position="325"/>
        <end position="408"/>
    </location>
</feature>
<dbReference type="AlphaFoldDB" id="A0A6F9DT40"/>
<dbReference type="PROSITE" id="PS50920">
    <property type="entry name" value="SOLCAR"/>
    <property type="match status" value="3"/>
</dbReference>
<evidence type="ECO:0000256" key="10">
    <source>
        <dbReference type="PROSITE-ProRule" id="PRU00282"/>
    </source>
</evidence>
<dbReference type="InterPro" id="IPR018108">
    <property type="entry name" value="MCP_transmembrane"/>
</dbReference>
<keyword evidence="4 10" id="KW-0812">Transmembrane</keyword>
<gene>
    <name evidence="14" type="primary">Slc25a36</name>
</gene>
<dbReference type="PANTHER" id="PTHR45829:SF4">
    <property type="entry name" value="MITOCHONDRIAL CARRIER PROTEIN RIM2"/>
    <property type="match status" value="1"/>
</dbReference>
<evidence type="ECO:0000256" key="5">
    <source>
        <dbReference type="ARBA" id="ARBA00022737"/>
    </source>
</evidence>
<evidence type="ECO:0000256" key="4">
    <source>
        <dbReference type="ARBA" id="ARBA00022692"/>
    </source>
</evidence>
<feature type="repeat" description="Solcar" evidence="10">
    <location>
        <begin position="217"/>
        <end position="303"/>
    </location>
</feature>
<feature type="transmembrane region" description="Helical" evidence="13">
    <location>
        <begin position="220"/>
        <end position="243"/>
    </location>
</feature>